<dbReference type="EMBL" id="MU277212">
    <property type="protein sequence ID" value="KAI0061509.1"/>
    <property type="molecule type" value="Genomic_DNA"/>
</dbReference>
<gene>
    <name evidence="1" type="ORF">BV25DRAFT_1916870</name>
</gene>
<name>A0ACB8SY43_9AGAM</name>
<dbReference type="Proteomes" id="UP000814140">
    <property type="component" value="Unassembled WGS sequence"/>
</dbReference>
<reference evidence="1" key="2">
    <citation type="journal article" date="2022" name="New Phytol.">
        <title>Evolutionary transition to the ectomycorrhizal habit in the genomes of a hyperdiverse lineage of mushroom-forming fungi.</title>
        <authorList>
            <person name="Looney B."/>
            <person name="Miyauchi S."/>
            <person name="Morin E."/>
            <person name="Drula E."/>
            <person name="Courty P.E."/>
            <person name="Kohler A."/>
            <person name="Kuo A."/>
            <person name="LaButti K."/>
            <person name="Pangilinan J."/>
            <person name="Lipzen A."/>
            <person name="Riley R."/>
            <person name="Andreopoulos W."/>
            <person name="He G."/>
            <person name="Johnson J."/>
            <person name="Nolan M."/>
            <person name="Tritt A."/>
            <person name="Barry K.W."/>
            <person name="Grigoriev I.V."/>
            <person name="Nagy L.G."/>
            <person name="Hibbett D."/>
            <person name="Henrissat B."/>
            <person name="Matheny P.B."/>
            <person name="Labbe J."/>
            <person name="Martin F.M."/>
        </authorList>
    </citation>
    <scope>NUCLEOTIDE SEQUENCE</scope>
    <source>
        <strain evidence="1">HHB10654</strain>
    </source>
</reference>
<sequence length="367" mass="41430">MSPSLLLLPNETLLEILEALGCRDILACQATCRRLWTLITDSILLQYEIELFACGMLDGARGLHTLDVQDRLDRLKRHSVAWEQLRWSGCVPLPHLVGCGTPVAVSRDVLVLPHAKPMPIMVSAACVQQVPSQLRGIDEYHSSYAIPEFSLVYAVQIDTAQDLITFRRYNINPLISTNRIHMCSLMTGEAHPLAYTLDVMDTVTPEARGNDIYGDLLLEVVRTRGTTGTARLVLRNWKTGLIEAERMAPQACLLRSIFLDEWHILSLMLNGNDKYTASLWVASLSPASNTHAAPYVFSFPEFLHDYVDGAYLYASPLETATPRHGCFYSDPTDRLILIYVSDFRRERFFIDIPTCTFQRYIKAHPPM</sequence>
<evidence type="ECO:0000313" key="1">
    <source>
        <dbReference type="EMBL" id="KAI0061509.1"/>
    </source>
</evidence>
<keyword evidence="2" id="KW-1185">Reference proteome</keyword>
<protein>
    <submittedName>
        <fullName evidence="1">Uncharacterized protein</fullName>
    </submittedName>
</protein>
<proteinExistence type="predicted"/>
<reference evidence="1" key="1">
    <citation type="submission" date="2021-03" db="EMBL/GenBank/DDBJ databases">
        <authorList>
            <consortium name="DOE Joint Genome Institute"/>
            <person name="Ahrendt S."/>
            <person name="Looney B.P."/>
            <person name="Miyauchi S."/>
            <person name="Morin E."/>
            <person name="Drula E."/>
            <person name="Courty P.E."/>
            <person name="Chicoki N."/>
            <person name="Fauchery L."/>
            <person name="Kohler A."/>
            <person name="Kuo A."/>
            <person name="Labutti K."/>
            <person name="Pangilinan J."/>
            <person name="Lipzen A."/>
            <person name="Riley R."/>
            <person name="Andreopoulos W."/>
            <person name="He G."/>
            <person name="Johnson J."/>
            <person name="Barry K.W."/>
            <person name="Grigoriev I.V."/>
            <person name="Nagy L."/>
            <person name="Hibbett D."/>
            <person name="Henrissat B."/>
            <person name="Matheny P.B."/>
            <person name="Labbe J."/>
            <person name="Martin F."/>
        </authorList>
    </citation>
    <scope>NUCLEOTIDE SEQUENCE</scope>
    <source>
        <strain evidence="1">HHB10654</strain>
    </source>
</reference>
<accession>A0ACB8SY43</accession>
<organism evidence="1 2">
    <name type="scientific">Artomyces pyxidatus</name>
    <dbReference type="NCBI Taxonomy" id="48021"/>
    <lineage>
        <taxon>Eukaryota</taxon>
        <taxon>Fungi</taxon>
        <taxon>Dikarya</taxon>
        <taxon>Basidiomycota</taxon>
        <taxon>Agaricomycotina</taxon>
        <taxon>Agaricomycetes</taxon>
        <taxon>Russulales</taxon>
        <taxon>Auriscalpiaceae</taxon>
        <taxon>Artomyces</taxon>
    </lineage>
</organism>
<comment type="caution">
    <text evidence="1">The sequence shown here is derived from an EMBL/GenBank/DDBJ whole genome shotgun (WGS) entry which is preliminary data.</text>
</comment>
<evidence type="ECO:0000313" key="2">
    <source>
        <dbReference type="Proteomes" id="UP000814140"/>
    </source>
</evidence>